<dbReference type="Gene3D" id="3.30.450.20">
    <property type="entry name" value="PAS domain"/>
    <property type="match status" value="2"/>
</dbReference>
<keyword evidence="1" id="KW-1133">Transmembrane helix</keyword>
<dbReference type="PANTHER" id="PTHR44757">
    <property type="entry name" value="DIGUANYLATE CYCLASE DGCP"/>
    <property type="match status" value="1"/>
</dbReference>
<dbReference type="NCBIfam" id="TIGR00254">
    <property type="entry name" value="GGDEF"/>
    <property type="match status" value="1"/>
</dbReference>
<dbReference type="SUPFAM" id="SSF55785">
    <property type="entry name" value="PYP-like sensor domain (PAS domain)"/>
    <property type="match status" value="2"/>
</dbReference>
<protein>
    <submittedName>
        <fullName evidence="4">Diguanylate cyclase (GGDEF) domain-containing protein</fullName>
    </submittedName>
</protein>
<dbReference type="PANTHER" id="PTHR44757:SF2">
    <property type="entry name" value="BIOFILM ARCHITECTURE MAINTENANCE PROTEIN MBAA"/>
    <property type="match status" value="1"/>
</dbReference>
<name>A0A1M5YVW1_9FIRM</name>
<dbReference type="OrthoDB" id="9762141at2"/>
<evidence type="ECO:0000256" key="1">
    <source>
        <dbReference type="SAM" id="Phobius"/>
    </source>
</evidence>
<sequence length="829" mass="92309">MKKSYGWLRYGVQTALIIIAAAALAASHRSFAGPVAFSGEAHLALVILIVFGAVTVILNILFDRRDFRLIRHEREEDILALQEKAQTDALTGLLNREAAIEQITQFLKAEGRLHSHTLLIVDLDNFKSINDSFGHFEGDKVLKTLAAKIRDVFRSGDIVGRLGGDEFIILMKRTVPGTAVCGKARQLQAALEYITSGGGVSVTVTGSIGIAFYNGDGKAFETLYKEADEALYKAKLSGKNRYRCYGGAEEAHPGGDQPDPALCESSATIQLQALIDNIDGGIMLLEAGSELRAIFLSHSFVNQMNLSYSGIKQADNRIFDLIHQDDIAPVEAQLRQGAASWKPVEAVFRRQKDNGRISWYHLRAVRIQYESSPYPVLLAIVTDVTNLKETALNYQAQKKQLETVLRISRVVTFEVDIASRTLTVTDPTVVKYGIDTHVIENMPEALIAGGAIHPDSVDECRRMYEEIYAGVPEGSAVIRTLKRDGQYTIERFTYFMVFDESGRPVKAVGVDESLEMRSDTRMRVELLERQFRFHSDSMLLVVKVTLRDDSYTLLKADASGLEEAAKARTFTEFLELVLGKVVGGDVRGYLRRTYGVSGLQKSFNEGKAILSDEYFVGGPAGAIYCHAITAGQYVSQMDGDVYAFIRVRDVTRRKQLEEELQVTPERDPKTLLYYPEALRRMADALALKEDRALPYAVVLLSMDNYETMLELYGSLMMNELLVGFYGKIKMIVYSEHFVSHDGKGTMLILIPEVYSGAWLRQLMEKTIRLLKNPAFFQRHEEQFAEYRCGVAVSGDGAVPFDRLSAGALEALHAADGVNDIKFWKADAPI</sequence>
<feature type="domain" description="GGDEF" evidence="3">
    <location>
        <begin position="693"/>
        <end position="825"/>
    </location>
</feature>
<feature type="transmembrane region" description="Helical" evidence="1">
    <location>
        <begin position="42"/>
        <end position="62"/>
    </location>
</feature>
<dbReference type="CDD" id="cd00130">
    <property type="entry name" value="PAS"/>
    <property type="match status" value="1"/>
</dbReference>
<dbReference type="InterPro" id="IPR052155">
    <property type="entry name" value="Biofilm_reg_signaling"/>
</dbReference>
<dbReference type="PROSITE" id="PS50887">
    <property type="entry name" value="GGDEF"/>
    <property type="match status" value="2"/>
</dbReference>
<reference evidence="4 5" key="1">
    <citation type="submission" date="2016-11" db="EMBL/GenBank/DDBJ databases">
        <authorList>
            <person name="Jaros S."/>
            <person name="Januszkiewicz K."/>
            <person name="Wedrychowicz H."/>
        </authorList>
    </citation>
    <scope>NUCLEOTIDE SEQUENCE [LARGE SCALE GENOMIC DNA]</scope>
    <source>
        <strain evidence="4 5">DSM 10068</strain>
    </source>
</reference>
<dbReference type="FunFam" id="3.30.70.270:FF:000001">
    <property type="entry name" value="Diguanylate cyclase domain protein"/>
    <property type="match status" value="1"/>
</dbReference>
<dbReference type="EMBL" id="FQXV01000011">
    <property type="protein sequence ID" value="SHI15978.1"/>
    <property type="molecule type" value="Genomic_DNA"/>
</dbReference>
<dbReference type="InterPro" id="IPR000014">
    <property type="entry name" value="PAS"/>
</dbReference>
<evidence type="ECO:0000259" key="2">
    <source>
        <dbReference type="PROSITE" id="PS50113"/>
    </source>
</evidence>
<evidence type="ECO:0000259" key="3">
    <source>
        <dbReference type="PROSITE" id="PS50887"/>
    </source>
</evidence>
<evidence type="ECO:0000313" key="5">
    <source>
        <dbReference type="Proteomes" id="UP000183995"/>
    </source>
</evidence>
<organism evidence="4 5">
    <name type="scientific">Sporobacter termitidis DSM 10068</name>
    <dbReference type="NCBI Taxonomy" id="1123282"/>
    <lineage>
        <taxon>Bacteria</taxon>
        <taxon>Bacillati</taxon>
        <taxon>Bacillota</taxon>
        <taxon>Clostridia</taxon>
        <taxon>Eubacteriales</taxon>
        <taxon>Oscillospiraceae</taxon>
        <taxon>Sporobacter</taxon>
    </lineage>
</organism>
<dbReference type="InterPro" id="IPR000700">
    <property type="entry name" value="PAS-assoc_C"/>
</dbReference>
<dbReference type="SUPFAM" id="SSF55073">
    <property type="entry name" value="Nucleotide cyclase"/>
    <property type="match status" value="2"/>
</dbReference>
<accession>A0A1M5YVW1</accession>
<dbReference type="PROSITE" id="PS50113">
    <property type="entry name" value="PAC"/>
    <property type="match status" value="1"/>
</dbReference>
<dbReference type="Pfam" id="PF00990">
    <property type="entry name" value="GGDEF"/>
    <property type="match status" value="2"/>
</dbReference>
<dbReference type="AlphaFoldDB" id="A0A1M5YVW1"/>
<keyword evidence="1" id="KW-0812">Transmembrane</keyword>
<dbReference type="InterPro" id="IPR043128">
    <property type="entry name" value="Rev_trsase/Diguanyl_cyclase"/>
</dbReference>
<feature type="domain" description="GGDEF" evidence="3">
    <location>
        <begin position="114"/>
        <end position="247"/>
    </location>
</feature>
<proteinExistence type="predicted"/>
<dbReference type="InterPro" id="IPR035965">
    <property type="entry name" value="PAS-like_dom_sf"/>
</dbReference>
<keyword evidence="1" id="KW-0472">Membrane</keyword>
<gene>
    <name evidence="4" type="ORF">SAMN02745823_02876</name>
</gene>
<dbReference type="RefSeq" id="WP_073080356.1">
    <property type="nucleotide sequence ID" value="NZ_FQXV01000011.1"/>
</dbReference>
<dbReference type="SMART" id="SM00267">
    <property type="entry name" value="GGDEF"/>
    <property type="match status" value="1"/>
</dbReference>
<dbReference type="Proteomes" id="UP000183995">
    <property type="component" value="Unassembled WGS sequence"/>
</dbReference>
<dbReference type="InterPro" id="IPR029787">
    <property type="entry name" value="Nucleotide_cyclase"/>
</dbReference>
<dbReference type="Gene3D" id="3.30.70.270">
    <property type="match status" value="2"/>
</dbReference>
<dbReference type="STRING" id="1123282.SAMN02745823_02876"/>
<evidence type="ECO:0000313" key="4">
    <source>
        <dbReference type="EMBL" id="SHI15978.1"/>
    </source>
</evidence>
<dbReference type="InterPro" id="IPR000160">
    <property type="entry name" value="GGDEF_dom"/>
</dbReference>
<feature type="domain" description="PAC" evidence="2">
    <location>
        <begin position="342"/>
        <end position="396"/>
    </location>
</feature>
<keyword evidence="5" id="KW-1185">Reference proteome</keyword>
<dbReference type="CDD" id="cd01949">
    <property type="entry name" value="GGDEF"/>
    <property type="match status" value="1"/>
</dbReference>